<evidence type="ECO:0000256" key="2">
    <source>
        <dbReference type="ARBA" id="ARBA00022679"/>
    </source>
</evidence>
<dbReference type="RefSeq" id="WP_245744817.1">
    <property type="nucleotide sequence ID" value="NZ_FOHS01000001.1"/>
</dbReference>
<reference evidence="8" key="1">
    <citation type="submission" date="2016-10" db="EMBL/GenBank/DDBJ databases">
        <authorList>
            <person name="Varghese N."/>
            <person name="Submissions S."/>
        </authorList>
    </citation>
    <scope>NUCLEOTIDE SEQUENCE [LARGE SCALE GENOMIC DNA]</scope>
    <source>
        <strain evidence="8">DSM 15310</strain>
    </source>
</reference>
<evidence type="ECO:0000256" key="5">
    <source>
        <dbReference type="SAM" id="Phobius"/>
    </source>
</evidence>
<accession>A0A1H9YYG1</accession>
<dbReference type="GO" id="GO:0003841">
    <property type="term" value="F:1-acylglycerol-3-phosphate O-acyltransferase activity"/>
    <property type="evidence" value="ECO:0007669"/>
    <property type="project" value="TreeGrafter"/>
</dbReference>
<feature type="domain" description="Phospholipid/glycerol acyltransferase" evidence="6">
    <location>
        <begin position="47"/>
        <end position="169"/>
    </location>
</feature>
<keyword evidence="5" id="KW-0812">Transmembrane</keyword>
<keyword evidence="3 7" id="KW-0012">Acyltransferase</keyword>
<sequence>MPTNPFLKAGQAVLRWLFMLFVAYPLVLLGLGLRVRHRERLPAQGPAIVVANHNSHLDFMVLLALFPFLSVPRVRPAAAADYFCKVKWFEWLARNFVGILPIVRGGAQQGEADPLEECYRALEAGQILLIFPEGTRGQPEQLAELKPGIWHLAQRFPEVPIVPVFMHGLGRALPRGQTVPVPFQVKVAVGHPIPLLPDKYTFMASLRGHFEHLRGKVAPPPEQDDCLVEEGLNEPAKNEPAENELAKNESC</sequence>
<feature type="transmembrane region" description="Helical" evidence="5">
    <location>
        <begin position="12"/>
        <end position="33"/>
    </location>
</feature>
<dbReference type="AlphaFoldDB" id="A0A1H9YYG1"/>
<keyword evidence="5" id="KW-1133">Transmembrane helix</keyword>
<protein>
    <submittedName>
        <fullName evidence="7">1-acyl-sn-glycerol-3-phosphate acyltransferases</fullName>
    </submittedName>
</protein>
<evidence type="ECO:0000256" key="4">
    <source>
        <dbReference type="SAM" id="MobiDB-lite"/>
    </source>
</evidence>
<feature type="region of interest" description="Disordered" evidence="4">
    <location>
        <begin position="215"/>
        <end position="251"/>
    </location>
</feature>
<evidence type="ECO:0000256" key="1">
    <source>
        <dbReference type="ARBA" id="ARBA00005189"/>
    </source>
</evidence>
<dbReference type="PANTHER" id="PTHR10434:SF11">
    <property type="entry name" value="1-ACYL-SN-GLYCEROL-3-PHOSPHATE ACYLTRANSFERASE"/>
    <property type="match status" value="1"/>
</dbReference>
<keyword evidence="2 7" id="KW-0808">Transferase</keyword>
<dbReference type="PANTHER" id="PTHR10434">
    <property type="entry name" value="1-ACYL-SN-GLYCEROL-3-PHOSPHATE ACYLTRANSFERASE"/>
    <property type="match status" value="1"/>
</dbReference>
<dbReference type="EMBL" id="FOHS01000001">
    <property type="protein sequence ID" value="SES74252.1"/>
    <property type="molecule type" value="Genomic_DNA"/>
</dbReference>
<dbReference type="CDD" id="cd07989">
    <property type="entry name" value="LPLAT_AGPAT-like"/>
    <property type="match status" value="1"/>
</dbReference>
<name>A0A1H9YYG1_9BACT</name>
<dbReference type="GO" id="GO:0006654">
    <property type="term" value="P:phosphatidic acid biosynthetic process"/>
    <property type="evidence" value="ECO:0007669"/>
    <property type="project" value="TreeGrafter"/>
</dbReference>
<proteinExistence type="predicted"/>
<keyword evidence="8" id="KW-1185">Reference proteome</keyword>
<dbReference type="SUPFAM" id="SSF69593">
    <property type="entry name" value="Glycerol-3-phosphate (1)-acyltransferase"/>
    <property type="match status" value="1"/>
</dbReference>
<feature type="compositionally biased region" description="Acidic residues" evidence="4">
    <location>
        <begin position="222"/>
        <end position="232"/>
    </location>
</feature>
<dbReference type="STRING" id="82805.SAMN04487998_0141"/>
<evidence type="ECO:0000313" key="7">
    <source>
        <dbReference type="EMBL" id="SES74252.1"/>
    </source>
</evidence>
<gene>
    <name evidence="7" type="ORF">SAMN04487998_0141</name>
</gene>
<dbReference type="Pfam" id="PF01553">
    <property type="entry name" value="Acyltransferase"/>
    <property type="match status" value="1"/>
</dbReference>
<dbReference type="Proteomes" id="UP000198697">
    <property type="component" value="Unassembled WGS sequence"/>
</dbReference>
<evidence type="ECO:0000259" key="6">
    <source>
        <dbReference type="SMART" id="SM00563"/>
    </source>
</evidence>
<dbReference type="SMART" id="SM00563">
    <property type="entry name" value="PlsC"/>
    <property type="match status" value="1"/>
</dbReference>
<organism evidence="7 8">
    <name type="scientific">Hymenobacter actinosclerus</name>
    <dbReference type="NCBI Taxonomy" id="82805"/>
    <lineage>
        <taxon>Bacteria</taxon>
        <taxon>Pseudomonadati</taxon>
        <taxon>Bacteroidota</taxon>
        <taxon>Cytophagia</taxon>
        <taxon>Cytophagales</taxon>
        <taxon>Hymenobacteraceae</taxon>
        <taxon>Hymenobacter</taxon>
    </lineage>
</organism>
<dbReference type="InterPro" id="IPR002123">
    <property type="entry name" value="Plipid/glycerol_acylTrfase"/>
</dbReference>
<feature type="compositionally biased region" description="Basic and acidic residues" evidence="4">
    <location>
        <begin position="236"/>
        <end position="251"/>
    </location>
</feature>
<keyword evidence="5" id="KW-0472">Membrane</keyword>
<comment type="pathway">
    <text evidence="1">Lipid metabolism.</text>
</comment>
<evidence type="ECO:0000313" key="8">
    <source>
        <dbReference type="Proteomes" id="UP000198697"/>
    </source>
</evidence>
<evidence type="ECO:0000256" key="3">
    <source>
        <dbReference type="ARBA" id="ARBA00023315"/>
    </source>
</evidence>